<accession>A0A1V9XF34</accession>
<evidence type="ECO:0000256" key="11">
    <source>
        <dbReference type="ARBA" id="ARBA00023055"/>
    </source>
</evidence>
<evidence type="ECO:0000256" key="8">
    <source>
        <dbReference type="ARBA" id="ARBA00022832"/>
    </source>
</evidence>
<keyword evidence="8" id="KW-0276">Fatty acid metabolism</keyword>
<evidence type="ECO:0000259" key="23">
    <source>
        <dbReference type="Pfam" id="PF00501"/>
    </source>
</evidence>
<evidence type="ECO:0000313" key="25">
    <source>
        <dbReference type="Proteomes" id="UP000192247"/>
    </source>
</evidence>
<dbReference type="InterPro" id="IPR045851">
    <property type="entry name" value="AMP-bd_C_sf"/>
</dbReference>
<dbReference type="PANTHER" id="PTHR43107:SF15">
    <property type="entry name" value="FATTY ACID TRANSPORT PROTEIN 3, ISOFORM A"/>
    <property type="match status" value="1"/>
</dbReference>
<keyword evidence="4" id="KW-1003">Cell membrane</keyword>
<organism evidence="24 25">
    <name type="scientific">Tropilaelaps mercedesae</name>
    <dbReference type="NCBI Taxonomy" id="418985"/>
    <lineage>
        <taxon>Eukaryota</taxon>
        <taxon>Metazoa</taxon>
        <taxon>Ecdysozoa</taxon>
        <taxon>Arthropoda</taxon>
        <taxon>Chelicerata</taxon>
        <taxon>Arachnida</taxon>
        <taxon>Acari</taxon>
        <taxon>Parasitiformes</taxon>
        <taxon>Mesostigmata</taxon>
        <taxon>Gamasina</taxon>
        <taxon>Dermanyssoidea</taxon>
        <taxon>Laelapidae</taxon>
        <taxon>Tropilaelaps</taxon>
    </lineage>
</organism>
<feature type="domain" description="AMP-dependent synthetase/ligase" evidence="23">
    <location>
        <begin position="286"/>
        <end position="622"/>
    </location>
</feature>
<dbReference type="GO" id="GO:0004467">
    <property type="term" value="F:long-chain fatty acid-CoA ligase activity"/>
    <property type="evidence" value="ECO:0007669"/>
    <property type="project" value="UniProtKB-EC"/>
</dbReference>
<dbReference type="EMBL" id="MNPL01012422">
    <property type="protein sequence ID" value="OQR72144.1"/>
    <property type="molecule type" value="Genomic_DNA"/>
</dbReference>
<evidence type="ECO:0000256" key="6">
    <source>
        <dbReference type="ARBA" id="ARBA00022692"/>
    </source>
</evidence>
<dbReference type="GO" id="GO:0005324">
    <property type="term" value="F:long-chain fatty acid transmembrane transporter activity"/>
    <property type="evidence" value="ECO:0007669"/>
    <property type="project" value="TreeGrafter"/>
</dbReference>
<dbReference type="FunFam" id="3.40.50.12780:FF:000019">
    <property type="entry name" value="Long-chain fatty acid transporter"/>
    <property type="match status" value="1"/>
</dbReference>
<evidence type="ECO:0000256" key="20">
    <source>
        <dbReference type="ARBA" id="ARBA00068795"/>
    </source>
</evidence>
<evidence type="ECO:0000256" key="14">
    <source>
        <dbReference type="ARBA" id="ARBA00026121"/>
    </source>
</evidence>
<comment type="catalytic activity">
    <reaction evidence="18">
        <text>tetracosanoate + ATP + CoA = tetracosanoyl-CoA + AMP + diphosphate</text>
        <dbReference type="Rhea" id="RHEA:33639"/>
        <dbReference type="ChEBI" id="CHEBI:30616"/>
        <dbReference type="ChEBI" id="CHEBI:31014"/>
        <dbReference type="ChEBI" id="CHEBI:33019"/>
        <dbReference type="ChEBI" id="CHEBI:57287"/>
        <dbReference type="ChEBI" id="CHEBI:65052"/>
        <dbReference type="ChEBI" id="CHEBI:456215"/>
    </reaction>
    <physiologicalReaction direction="left-to-right" evidence="18">
        <dbReference type="Rhea" id="RHEA:33640"/>
    </physiologicalReaction>
</comment>
<evidence type="ECO:0000256" key="10">
    <source>
        <dbReference type="ARBA" id="ARBA00022989"/>
    </source>
</evidence>
<reference evidence="24 25" key="1">
    <citation type="journal article" date="2017" name="Gigascience">
        <title>Draft genome of the honey bee ectoparasitic mite, Tropilaelaps mercedesae, is shaped by the parasitic life history.</title>
        <authorList>
            <person name="Dong X."/>
            <person name="Armstrong S.D."/>
            <person name="Xia D."/>
            <person name="Makepeace B.L."/>
            <person name="Darby A.C."/>
            <person name="Kadowaki T."/>
        </authorList>
    </citation>
    <scope>NUCLEOTIDE SEQUENCE [LARGE SCALE GENOMIC DNA]</scope>
    <source>
        <strain evidence="24">Wuxi-XJTLU</strain>
    </source>
</reference>
<dbReference type="Pfam" id="PF00501">
    <property type="entry name" value="AMP-binding"/>
    <property type="match status" value="1"/>
</dbReference>
<keyword evidence="6 22" id="KW-0812">Transmembrane</keyword>
<keyword evidence="5" id="KW-0436">Ligase</keyword>
<dbReference type="GO" id="GO:0005789">
    <property type="term" value="C:endoplasmic reticulum membrane"/>
    <property type="evidence" value="ECO:0007669"/>
    <property type="project" value="TreeGrafter"/>
</dbReference>
<protein>
    <recommendedName>
        <fullName evidence="20">Very long-chain fatty acid transport protein</fullName>
        <ecNumber evidence="14">6.2.1.3</ecNumber>
    </recommendedName>
    <alternativeName>
        <fullName evidence="16">Long-chain-fatty-acid--CoA ligase</fullName>
    </alternativeName>
    <alternativeName>
        <fullName evidence="21">Very-long-chain acyl-CoA synthetase</fullName>
    </alternativeName>
</protein>
<evidence type="ECO:0000256" key="13">
    <source>
        <dbReference type="ARBA" id="ARBA00023140"/>
    </source>
</evidence>
<sequence length="854" mass="94385">MTPDRTTPGAYPALADSGPVIPGEGNAARGQANVCWRLRPCDRPAAQDKRPLSARASLRACSKRGDREEQFAVRGQSAVVKRDAEIVCQSQLLRNCTLRNGLVTRRVKSLLHHGPGQLRRKLTKWAFRKHDMAIPPDLDVPKGSARALSGVPQGYTSVIAGVTPFAETKGSNLSLFEEGGKYNDKIVAPAPQSLNDNSSISTSGSQSRSLIGFLTLSIVGILHSMSLGLLMSFIVYVVLGGHKKLWILIQTAKRDLSAAVRFAKLNWTISGLWGIIRTNQTVPMIFKRTCNRHPDKVMLVGAERNWTFRQVDEFSNKVAMTFLNLGFRAGDDVALFMENRPEYLMIWLGLSKIGVVTALVNYNLKSAPLAHCVNVVDAKAVIFSSSLAKNVIDVYPDLHAESGNVQLFVYGETDAFGSTPVQQLKPLIESAPNKAPSFRGHITDKLVYIYTSGTTGLPKAAIIKHMRFVFMTVGIKHMMPLMEDDVMYLCLPLYHAAGGILGAGQTIVTGVTGVVVPKFSASKYWIDCAKYNCTVSQYIGEICRYLLAQPERKTDKAHKVRMMFGNGLRAQIWEEFRDRFGIADIRELYGSTEGNSNLINIDNKVGAVGFLPSISKIIPSVSERIYPVRLIRINENTGLPLRDRHGLCIQAEPGETGEMVGLIQNSSIHKFDGYVDKSATSKKLYRDVFHKGDIAFSSGDLLMQDELGYLYFKDRTGDTFRWKGENVSTSEVEGILTKVVGLSDVIVYGVEVTGCEGKAGMAAILDPDRKVDLERMLSESTAILPSYAVPIFVRLLSEVDATGTYKLKKIDLVKEAYEVSRIKDPVYILDVAEKKYVPLTEQIYSKIQNKQMHV</sequence>
<keyword evidence="12 22" id="KW-0472">Membrane</keyword>
<name>A0A1V9XF34_9ACAR</name>
<dbReference type="GO" id="GO:0005886">
    <property type="term" value="C:plasma membrane"/>
    <property type="evidence" value="ECO:0007669"/>
    <property type="project" value="UniProtKB-SubCell"/>
</dbReference>
<dbReference type="InterPro" id="IPR020845">
    <property type="entry name" value="AMP-binding_CS"/>
</dbReference>
<keyword evidence="3" id="KW-0813">Transport</keyword>
<keyword evidence="8" id="KW-0443">Lipid metabolism</keyword>
<dbReference type="SUPFAM" id="SSF56801">
    <property type="entry name" value="Acetyl-CoA synthetase-like"/>
    <property type="match status" value="1"/>
</dbReference>
<dbReference type="InParanoid" id="A0A1V9XF34"/>
<evidence type="ECO:0000256" key="17">
    <source>
        <dbReference type="ARBA" id="ARBA00046271"/>
    </source>
</evidence>
<evidence type="ECO:0000256" key="15">
    <source>
        <dbReference type="ARBA" id="ARBA00036527"/>
    </source>
</evidence>
<evidence type="ECO:0000256" key="12">
    <source>
        <dbReference type="ARBA" id="ARBA00023136"/>
    </source>
</evidence>
<dbReference type="GO" id="GO:0005778">
    <property type="term" value="C:peroxisomal membrane"/>
    <property type="evidence" value="ECO:0007669"/>
    <property type="project" value="UniProtKB-SubCell"/>
</dbReference>
<evidence type="ECO:0000256" key="1">
    <source>
        <dbReference type="ARBA" id="ARBA00004651"/>
    </source>
</evidence>
<evidence type="ECO:0000256" key="2">
    <source>
        <dbReference type="ARBA" id="ARBA00006432"/>
    </source>
</evidence>
<dbReference type="InterPro" id="IPR042099">
    <property type="entry name" value="ANL_N_sf"/>
</dbReference>
<evidence type="ECO:0000313" key="24">
    <source>
        <dbReference type="EMBL" id="OQR72144.1"/>
    </source>
</evidence>
<proteinExistence type="inferred from homology"/>
<keyword evidence="10 22" id="KW-1133">Transmembrane helix</keyword>
<dbReference type="OrthoDB" id="288590at2759"/>
<dbReference type="FunCoup" id="A0A1V9XF34">
    <property type="interactions" value="712"/>
</dbReference>
<dbReference type="NCBIfam" id="NF006134">
    <property type="entry name" value="PRK08279.1"/>
    <property type="match status" value="1"/>
</dbReference>
<gene>
    <name evidence="24" type="ORF">BIW11_01363</name>
</gene>
<dbReference type="InterPro" id="IPR000873">
    <property type="entry name" value="AMP-dep_synth/lig_dom"/>
</dbReference>
<dbReference type="Gene3D" id="3.30.300.30">
    <property type="match status" value="1"/>
</dbReference>
<evidence type="ECO:0000256" key="4">
    <source>
        <dbReference type="ARBA" id="ARBA00022475"/>
    </source>
</evidence>
<evidence type="ECO:0000256" key="16">
    <source>
        <dbReference type="ARBA" id="ARBA00041297"/>
    </source>
</evidence>
<evidence type="ECO:0000256" key="3">
    <source>
        <dbReference type="ARBA" id="ARBA00022448"/>
    </source>
</evidence>
<keyword evidence="7" id="KW-0547">Nucleotide-binding</keyword>
<evidence type="ECO:0000256" key="21">
    <source>
        <dbReference type="ARBA" id="ARBA00078285"/>
    </source>
</evidence>
<feature type="transmembrane region" description="Helical" evidence="22">
    <location>
        <begin position="210"/>
        <end position="239"/>
    </location>
</feature>
<dbReference type="GO" id="GO:0044539">
    <property type="term" value="P:long-chain fatty acid import into cell"/>
    <property type="evidence" value="ECO:0007669"/>
    <property type="project" value="TreeGrafter"/>
</dbReference>
<keyword evidence="25" id="KW-1185">Reference proteome</keyword>
<dbReference type="EC" id="6.2.1.3" evidence="14"/>
<keyword evidence="11" id="KW-0445">Lipid transport</keyword>
<comment type="caution">
    <text evidence="24">The sequence shown here is derived from an EMBL/GenBank/DDBJ whole genome shotgun (WGS) entry which is preliminary data.</text>
</comment>
<evidence type="ECO:0000256" key="18">
    <source>
        <dbReference type="ARBA" id="ARBA00048666"/>
    </source>
</evidence>
<evidence type="ECO:0000256" key="5">
    <source>
        <dbReference type="ARBA" id="ARBA00022598"/>
    </source>
</evidence>
<dbReference type="AlphaFoldDB" id="A0A1V9XF34"/>
<dbReference type="Proteomes" id="UP000192247">
    <property type="component" value="Unassembled WGS sequence"/>
</dbReference>
<comment type="subcellular location">
    <subcellularLocation>
        <location evidence="1">Cell membrane</location>
        <topology evidence="1">Multi-pass membrane protein</topology>
    </subcellularLocation>
    <subcellularLocation>
        <location evidence="17">Peroxisome membrane</location>
    </subcellularLocation>
</comment>
<keyword evidence="9" id="KW-0067">ATP-binding</keyword>
<comment type="function">
    <text evidence="19">Acyl-CoA synthetase required for both the import of long chain fatty acids (LCFAs) (C14-C18) and the activation very long chain fatty acids (VLCFAs) (C20-C26) by esterification of the fatty acids into metabolically active CoA-thioesters for subsequent degradation or incorporation into phospholipids. The transport and fatty acyl-CoA synthetase activities are genetically separable and are thus independent activities. Esterifies VLCFAs in the peroxisome matrix. The VLCFAs are actively transported into peroxisomes by a PXA1-PXA2 heterodimeric transporter in the peroxisomal membrane.</text>
</comment>
<dbReference type="PROSITE" id="PS00455">
    <property type="entry name" value="AMP_BINDING"/>
    <property type="match status" value="1"/>
</dbReference>
<keyword evidence="13" id="KW-0576">Peroxisome</keyword>
<dbReference type="STRING" id="418985.A0A1V9XF34"/>
<evidence type="ECO:0000256" key="9">
    <source>
        <dbReference type="ARBA" id="ARBA00022840"/>
    </source>
</evidence>
<comment type="similarity">
    <text evidence="2">Belongs to the ATP-dependent AMP-binding enzyme family.</text>
</comment>
<comment type="catalytic activity">
    <reaction evidence="15">
        <text>a very long-chain fatty acid + ATP + CoA = a very long-chain fatty acyl-CoA + AMP + diphosphate</text>
        <dbReference type="Rhea" id="RHEA:54536"/>
        <dbReference type="ChEBI" id="CHEBI:30616"/>
        <dbReference type="ChEBI" id="CHEBI:33019"/>
        <dbReference type="ChEBI" id="CHEBI:57287"/>
        <dbReference type="ChEBI" id="CHEBI:58950"/>
        <dbReference type="ChEBI" id="CHEBI:138261"/>
        <dbReference type="ChEBI" id="CHEBI:456215"/>
    </reaction>
    <physiologicalReaction direction="left-to-right" evidence="15">
        <dbReference type="Rhea" id="RHEA:54537"/>
    </physiologicalReaction>
</comment>
<dbReference type="PANTHER" id="PTHR43107">
    <property type="entry name" value="LONG-CHAIN FATTY ACID TRANSPORT PROTEIN"/>
    <property type="match status" value="1"/>
</dbReference>
<evidence type="ECO:0000256" key="7">
    <source>
        <dbReference type="ARBA" id="ARBA00022741"/>
    </source>
</evidence>
<dbReference type="Gene3D" id="3.40.50.12780">
    <property type="entry name" value="N-terminal domain of ligase-like"/>
    <property type="match status" value="1"/>
</dbReference>
<dbReference type="FunFam" id="3.30.300.30:FF:000002">
    <property type="entry name" value="Long-chain fatty acid transport protein 1"/>
    <property type="match status" value="1"/>
</dbReference>
<evidence type="ECO:0000256" key="22">
    <source>
        <dbReference type="SAM" id="Phobius"/>
    </source>
</evidence>
<evidence type="ECO:0000256" key="19">
    <source>
        <dbReference type="ARBA" id="ARBA00060276"/>
    </source>
</evidence>
<dbReference type="GO" id="GO:0005524">
    <property type="term" value="F:ATP binding"/>
    <property type="evidence" value="ECO:0007669"/>
    <property type="project" value="UniProtKB-KW"/>
</dbReference>